<dbReference type="SUPFAM" id="SSF102405">
    <property type="entry name" value="MCP/YpsA-like"/>
    <property type="match status" value="1"/>
</dbReference>
<dbReference type="Pfam" id="PF12694">
    <property type="entry name" value="cpYpsA"/>
    <property type="match status" value="1"/>
</dbReference>
<organism evidence="1 2">
    <name type="scientific">Mariprofundus erugo</name>
    <dbReference type="NCBI Taxonomy" id="2528639"/>
    <lineage>
        <taxon>Bacteria</taxon>
        <taxon>Pseudomonadati</taxon>
        <taxon>Pseudomonadota</taxon>
        <taxon>Candidatius Mariprofundia</taxon>
        <taxon>Mariprofundales</taxon>
        <taxon>Mariprofundaceae</taxon>
        <taxon>Mariprofundus</taxon>
    </lineage>
</organism>
<reference evidence="1 2" key="1">
    <citation type="journal article" date="2019" name="Appl. Environ. Microbiol.">
        <title>Environmental Evidence and Genomic Insight of Iron-oxidizing Bacteria Preference Towards More Corrosion Resistant Stainless Steel at Higher Salinities.</title>
        <authorList>
            <person name="Garrison C.E."/>
            <person name="Price K.A."/>
            <person name="Field E.K."/>
        </authorList>
    </citation>
    <scope>NUCLEOTIDE SEQUENCE [LARGE SCALE GENOMIC DNA]</scope>
    <source>
        <strain evidence="1 2">P3</strain>
    </source>
</reference>
<evidence type="ECO:0000313" key="2">
    <source>
        <dbReference type="Proteomes" id="UP000306585"/>
    </source>
</evidence>
<protein>
    <recommendedName>
        <fullName evidence="3">Molybdenum cofactor carrier</fullName>
    </recommendedName>
</protein>
<sequence>MRKIVSGGQTGVDRAALDAAMEHGIAIGGWRPRGRRALDGPIPAHYPLTETRGHGYQTRTRWNVRDSDATLIICAGEPTGGTALTIRYCQLLNKPFFVTSLQEGHTPLDPDLLHWYHREKIHVLNIAGPRERKACPVYRQAHKLLDELFRQLAHNRGATERPDIISGSPLHDQ</sequence>
<name>A0A5R9GS09_9PROT</name>
<dbReference type="InterPro" id="IPR024755">
    <property type="entry name" value="cpYpsA"/>
</dbReference>
<evidence type="ECO:0008006" key="3">
    <source>
        <dbReference type="Google" id="ProtNLM"/>
    </source>
</evidence>
<evidence type="ECO:0000313" key="1">
    <source>
        <dbReference type="EMBL" id="TLS68338.1"/>
    </source>
</evidence>
<gene>
    <name evidence="1" type="ORF">FEF65_03600</name>
</gene>
<dbReference type="EMBL" id="VBRY01000003">
    <property type="protein sequence ID" value="TLS68338.1"/>
    <property type="molecule type" value="Genomic_DNA"/>
</dbReference>
<dbReference type="Gene3D" id="3.40.50.450">
    <property type="match status" value="1"/>
</dbReference>
<dbReference type="AlphaFoldDB" id="A0A5R9GS09"/>
<accession>A0A5R9GS09</accession>
<comment type="caution">
    <text evidence="1">The sequence shown here is derived from an EMBL/GenBank/DDBJ whole genome shotgun (WGS) entry which is preliminary data.</text>
</comment>
<dbReference type="Proteomes" id="UP000306585">
    <property type="component" value="Unassembled WGS sequence"/>
</dbReference>
<proteinExistence type="predicted"/>
<keyword evidence="2" id="KW-1185">Reference proteome</keyword>